<evidence type="ECO:0000256" key="2">
    <source>
        <dbReference type="ARBA" id="ARBA00011984"/>
    </source>
</evidence>
<gene>
    <name evidence="8" type="ORF">QQF64_012287</name>
</gene>
<dbReference type="PRINTS" id="PR00449">
    <property type="entry name" value="RASTRNSFRMNG"/>
</dbReference>
<protein>
    <recommendedName>
        <fullName evidence="2">small monomeric GTPase</fullName>
        <ecNumber evidence="2">3.6.5.2</ecNumber>
    </recommendedName>
</protein>
<name>A0ABR3LV10_9TELE</name>
<evidence type="ECO:0000256" key="5">
    <source>
        <dbReference type="ARBA" id="ARBA00023134"/>
    </source>
</evidence>
<dbReference type="InterPro" id="IPR001806">
    <property type="entry name" value="Small_GTPase"/>
</dbReference>
<evidence type="ECO:0000313" key="8">
    <source>
        <dbReference type="EMBL" id="KAL1256742.1"/>
    </source>
</evidence>
<proteinExistence type="inferred from homology"/>
<evidence type="ECO:0000256" key="1">
    <source>
        <dbReference type="ARBA" id="ARBA00008344"/>
    </source>
</evidence>
<evidence type="ECO:0000256" key="3">
    <source>
        <dbReference type="ARBA" id="ARBA00022741"/>
    </source>
</evidence>
<dbReference type="InterPro" id="IPR027417">
    <property type="entry name" value="P-loop_NTPase"/>
</dbReference>
<dbReference type="Gene3D" id="3.40.50.300">
    <property type="entry name" value="P-loop containing nucleotide triphosphate hydrolases"/>
    <property type="match status" value="1"/>
</dbReference>
<keyword evidence="3" id="KW-0547">Nucleotide-binding</keyword>
<dbReference type="PROSITE" id="PS51419">
    <property type="entry name" value="RAB"/>
    <property type="match status" value="1"/>
</dbReference>
<dbReference type="SUPFAM" id="SSF52540">
    <property type="entry name" value="P-loop containing nucleoside triphosphate hydrolases"/>
    <property type="match status" value="1"/>
</dbReference>
<accession>A0ABR3LV10</accession>
<organism evidence="8 9">
    <name type="scientific">Cirrhinus molitorella</name>
    <name type="common">mud carp</name>
    <dbReference type="NCBI Taxonomy" id="172907"/>
    <lineage>
        <taxon>Eukaryota</taxon>
        <taxon>Metazoa</taxon>
        <taxon>Chordata</taxon>
        <taxon>Craniata</taxon>
        <taxon>Vertebrata</taxon>
        <taxon>Euteleostomi</taxon>
        <taxon>Actinopterygii</taxon>
        <taxon>Neopterygii</taxon>
        <taxon>Teleostei</taxon>
        <taxon>Ostariophysi</taxon>
        <taxon>Cypriniformes</taxon>
        <taxon>Cyprinidae</taxon>
        <taxon>Labeoninae</taxon>
        <taxon>Labeonini</taxon>
        <taxon>Cirrhinus</taxon>
    </lineage>
</organism>
<dbReference type="EMBL" id="JAYMGO010000018">
    <property type="protein sequence ID" value="KAL1256742.1"/>
    <property type="molecule type" value="Genomic_DNA"/>
</dbReference>
<dbReference type="SMART" id="SM00174">
    <property type="entry name" value="RHO"/>
    <property type="match status" value="1"/>
</dbReference>
<evidence type="ECO:0000256" key="6">
    <source>
        <dbReference type="ARBA" id="ARBA00048098"/>
    </source>
</evidence>
<evidence type="ECO:0000256" key="7">
    <source>
        <dbReference type="SAM" id="MobiDB-lite"/>
    </source>
</evidence>
<keyword evidence="5" id="KW-0342">GTP-binding</keyword>
<dbReference type="EC" id="3.6.5.2" evidence="2"/>
<dbReference type="InterPro" id="IPR005225">
    <property type="entry name" value="Small_GTP-bd"/>
</dbReference>
<dbReference type="NCBIfam" id="TIGR00231">
    <property type="entry name" value="small_GTP"/>
    <property type="match status" value="1"/>
</dbReference>
<comment type="similarity">
    <text evidence="1">Belongs to the small GTPase superfamily. Ras family.</text>
</comment>
<dbReference type="Pfam" id="PF00071">
    <property type="entry name" value="Ras"/>
    <property type="match status" value="1"/>
</dbReference>
<comment type="caution">
    <text evidence="8">The sequence shown here is derived from an EMBL/GenBank/DDBJ whole genome shotgun (WGS) entry which is preliminary data.</text>
</comment>
<evidence type="ECO:0000256" key="4">
    <source>
        <dbReference type="ARBA" id="ARBA00022801"/>
    </source>
</evidence>
<reference evidence="8 9" key="1">
    <citation type="submission" date="2023-09" db="EMBL/GenBank/DDBJ databases">
        <authorList>
            <person name="Wang M."/>
        </authorList>
    </citation>
    <scope>NUCLEOTIDE SEQUENCE [LARGE SCALE GENOMIC DNA]</scope>
    <source>
        <strain evidence="8">GT-2023</strain>
        <tissue evidence="8">Liver</tissue>
    </source>
</reference>
<feature type="compositionally biased region" description="Polar residues" evidence="7">
    <location>
        <begin position="1"/>
        <end position="12"/>
    </location>
</feature>
<dbReference type="PROSITE" id="PS51421">
    <property type="entry name" value="RAS"/>
    <property type="match status" value="1"/>
</dbReference>
<dbReference type="InterPro" id="IPR051065">
    <property type="entry name" value="Ras-related_GTPase"/>
</dbReference>
<dbReference type="PANTHER" id="PTHR45704">
    <property type="entry name" value="RAS-LIKE FAMILY MEMBER 11"/>
    <property type="match status" value="1"/>
</dbReference>
<dbReference type="SMART" id="SM00175">
    <property type="entry name" value="RAB"/>
    <property type="match status" value="1"/>
</dbReference>
<sequence length="467" mass="52498">MQEGNQSVSTSLFHHPPAGVNSTSGLQRKKCSSYSTKDLCLSMMGRRDIIQNFWPQEQEAAKSATGLVMLYCKVVRGILNELKGSLGMFVSGARRARHSGSTSGCLFRQFIFLIKVPATVADVEKSFTLPDFPRLFVLGEILTATALFASYYNFNLVYQEEASSTLEFVQRQPQQRLEAKKVGKRSCFSEKRNNTVSPHVCTLLRKLMDFEWLHISRNSPAGTPASRERARLSSAFPSTLLTAADTHQISRSIFLKDMTRLNGQKMDANIVVLGTDNVGKSALIVRFLTRRFIGEYGDIESLYTHNVVVDGREQTLNIWDAPYSQQDLCSESLMCEKRVQWADGFVLVYSICDRASFNTVSRLIQTIKSTKDFLGFEKMPIVIVGNKRDLHHRRAVLSEEGRLLALSADCQFYEVSAAENYHSVLMVFHGLVDRIRESRVSVKKLAGIKGIVKSMSAVFARRRTDSL</sequence>
<keyword evidence="4" id="KW-0378">Hydrolase</keyword>
<evidence type="ECO:0000313" key="9">
    <source>
        <dbReference type="Proteomes" id="UP001558613"/>
    </source>
</evidence>
<comment type="catalytic activity">
    <reaction evidence="6">
        <text>GTP + H2O = GDP + phosphate + H(+)</text>
        <dbReference type="Rhea" id="RHEA:19669"/>
        <dbReference type="ChEBI" id="CHEBI:15377"/>
        <dbReference type="ChEBI" id="CHEBI:15378"/>
        <dbReference type="ChEBI" id="CHEBI:37565"/>
        <dbReference type="ChEBI" id="CHEBI:43474"/>
        <dbReference type="ChEBI" id="CHEBI:58189"/>
        <dbReference type="EC" id="3.6.5.2"/>
    </reaction>
</comment>
<feature type="region of interest" description="Disordered" evidence="7">
    <location>
        <begin position="1"/>
        <end position="26"/>
    </location>
</feature>
<keyword evidence="9" id="KW-1185">Reference proteome</keyword>
<dbReference type="CDD" id="cd04146">
    <property type="entry name" value="RERG_RasL11_like"/>
    <property type="match status" value="1"/>
</dbReference>
<dbReference type="Proteomes" id="UP001558613">
    <property type="component" value="Unassembled WGS sequence"/>
</dbReference>
<dbReference type="SMART" id="SM00173">
    <property type="entry name" value="RAS"/>
    <property type="match status" value="1"/>
</dbReference>